<evidence type="ECO:0000256" key="2">
    <source>
        <dbReference type="ARBA" id="ARBA00022692"/>
    </source>
</evidence>
<dbReference type="InterPro" id="IPR036513">
    <property type="entry name" value="STAS_dom_sf"/>
</dbReference>
<gene>
    <name evidence="9" type="ORF">SAMN04488082_11697</name>
</gene>
<feature type="region of interest" description="Disordered" evidence="6">
    <location>
        <begin position="714"/>
        <end position="736"/>
    </location>
</feature>
<evidence type="ECO:0000256" key="4">
    <source>
        <dbReference type="ARBA" id="ARBA00023136"/>
    </source>
</evidence>
<evidence type="ECO:0000313" key="9">
    <source>
        <dbReference type="EMBL" id="SFK19352.1"/>
    </source>
</evidence>
<evidence type="ECO:0000256" key="3">
    <source>
        <dbReference type="ARBA" id="ARBA00022989"/>
    </source>
</evidence>
<proteinExistence type="predicted"/>
<dbReference type="PANTHER" id="PTHR11814">
    <property type="entry name" value="SULFATE TRANSPORTER"/>
    <property type="match status" value="1"/>
</dbReference>
<protein>
    <submittedName>
        <fullName evidence="9">Sulfate permease, SulP family</fullName>
    </submittedName>
</protein>
<evidence type="ECO:0000256" key="5">
    <source>
        <dbReference type="SAM" id="Coils"/>
    </source>
</evidence>
<dbReference type="InterPro" id="IPR001902">
    <property type="entry name" value="SLC26A/SulP_fam"/>
</dbReference>
<feature type="domain" description="STAS" evidence="8">
    <location>
        <begin position="588"/>
        <end position="690"/>
    </location>
</feature>
<dbReference type="Gene3D" id="3.30.750.24">
    <property type="entry name" value="STAS domain"/>
    <property type="match status" value="1"/>
</dbReference>
<feature type="transmembrane region" description="Helical" evidence="7">
    <location>
        <begin position="102"/>
        <end position="123"/>
    </location>
</feature>
<keyword evidence="2 7" id="KW-0812">Transmembrane</keyword>
<feature type="transmembrane region" description="Helical" evidence="7">
    <location>
        <begin position="391"/>
        <end position="410"/>
    </location>
</feature>
<feature type="transmembrane region" description="Helical" evidence="7">
    <location>
        <begin position="486"/>
        <end position="504"/>
    </location>
</feature>
<dbReference type="CDD" id="cd07042">
    <property type="entry name" value="STAS_SulP_like_sulfate_transporter"/>
    <property type="match status" value="1"/>
</dbReference>
<keyword evidence="3 7" id="KW-1133">Transmembrane helix</keyword>
<accession>A0A1I3XIK8</accession>
<dbReference type="GO" id="GO:0055085">
    <property type="term" value="P:transmembrane transport"/>
    <property type="evidence" value="ECO:0007669"/>
    <property type="project" value="InterPro"/>
</dbReference>
<evidence type="ECO:0000256" key="6">
    <source>
        <dbReference type="SAM" id="MobiDB-lite"/>
    </source>
</evidence>
<feature type="coiled-coil region" evidence="5">
    <location>
        <begin position="282"/>
        <end position="309"/>
    </location>
</feature>
<comment type="subcellular location">
    <subcellularLocation>
        <location evidence="1">Membrane</location>
        <topology evidence="1">Multi-pass membrane protein</topology>
    </subcellularLocation>
</comment>
<dbReference type="EMBL" id="FORX01000016">
    <property type="protein sequence ID" value="SFK19352.1"/>
    <property type="molecule type" value="Genomic_DNA"/>
</dbReference>
<feature type="transmembrane region" description="Helical" evidence="7">
    <location>
        <begin position="181"/>
        <end position="200"/>
    </location>
</feature>
<feature type="transmembrane region" description="Helical" evidence="7">
    <location>
        <begin position="135"/>
        <end position="153"/>
    </location>
</feature>
<feature type="transmembrane region" description="Helical" evidence="7">
    <location>
        <begin position="458"/>
        <end position="480"/>
    </location>
</feature>
<evidence type="ECO:0000256" key="1">
    <source>
        <dbReference type="ARBA" id="ARBA00004141"/>
    </source>
</evidence>
<dbReference type="Proteomes" id="UP000198635">
    <property type="component" value="Unassembled WGS sequence"/>
</dbReference>
<dbReference type="STRING" id="52560.SAMN04488082_11697"/>
<dbReference type="AlphaFoldDB" id="A0A1I3XIK8"/>
<evidence type="ECO:0000256" key="7">
    <source>
        <dbReference type="SAM" id="Phobius"/>
    </source>
</evidence>
<keyword evidence="5" id="KW-0175">Coiled coil</keyword>
<reference evidence="10" key="1">
    <citation type="submission" date="2016-10" db="EMBL/GenBank/DDBJ databases">
        <authorList>
            <person name="Varghese N."/>
            <person name="Submissions S."/>
        </authorList>
    </citation>
    <scope>NUCLEOTIDE SEQUENCE [LARGE SCALE GENOMIC DNA]</scope>
    <source>
        <strain evidence="10">DSM 5918</strain>
    </source>
</reference>
<keyword evidence="10" id="KW-1185">Reference proteome</keyword>
<dbReference type="SUPFAM" id="SSF52091">
    <property type="entry name" value="SpoIIaa-like"/>
    <property type="match status" value="1"/>
</dbReference>
<dbReference type="InterPro" id="IPR011547">
    <property type="entry name" value="SLC26A/SulP_dom"/>
</dbReference>
<sequence length="736" mass="78168">MGTLVLRMVPFFGWIKTYSTENLKMDFMAGLTVALVLIPQSMAYAQLAGLPPYYGLYASFLPPLVAALFGSSRQLSTGPVAVVSLMTAASLEPLATAGSESYIAYAVLLALAVGIFQLSLGVLRLGLVVNFLSHPVVAGFTNAAAIIIATSQLSKMFGVSVDSAEHHYQTIINVAQAAMHYTHWPTLALGVFAFALMYLLKRVTPRVPNVLVAVALTTVFAWGTGFEHNTTIGVASLAAPQANEAIDAYNAAMQAQIDLAAKRTALTVAMEEAEKHNERFAMVDGEHELRRLALEMDIAKNQAKNIKASLRGMLFQGVPGANGGMKFYPEGSPLPSGTVNDGRTWRIGVGNAPLDPMAMTMIGGGSVVGAVPGGLPALSVPHFDLGVMLRLLPNAAIIALLGFMEAISIAKAMAAKTGQSLDPNQELIGQGLANIVGAFGRSYPVSGSFSRSAVNLQAGALTGFASVFTSAFVLAALLFFTPLLHHLPQCTLAAVIMMAVIGLIQPAGFLHSWKVAKYDGAISIITFLATLAFAPHLDKGIMIGVILSLGVFLYRNMRPSVSSLARTEQGELRDATRFGLDLCTHVDMVRFNGPLFFANASFLDEAITKRLLSKKRLKHIVLVAKGINDMDASGEEALSLVVERCRSRGVDISLAGVNDTVMAIMDRSGLLDKIGRDHIYTNMEKALCTVHAGAHRGSDEARCPLTTACQLPSRPSARQSRAHAYAAGGTSLNGRP</sequence>
<name>A0A1I3XIK8_9BACT</name>
<dbReference type="Pfam" id="PF00916">
    <property type="entry name" value="Sulfate_transp"/>
    <property type="match status" value="2"/>
</dbReference>
<evidence type="ECO:0000313" key="10">
    <source>
        <dbReference type="Proteomes" id="UP000198635"/>
    </source>
</evidence>
<dbReference type="RefSeq" id="WP_092377156.1">
    <property type="nucleotide sequence ID" value="NZ_FORX01000016.1"/>
</dbReference>
<feature type="transmembrane region" description="Helical" evidence="7">
    <location>
        <begin position="207"/>
        <end position="226"/>
    </location>
</feature>
<organism evidence="9 10">
    <name type="scientific">Desulfomicrobium apsheronum</name>
    <dbReference type="NCBI Taxonomy" id="52560"/>
    <lineage>
        <taxon>Bacteria</taxon>
        <taxon>Pseudomonadati</taxon>
        <taxon>Thermodesulfobacteriota</taxon>
        <taxon>Desulfovibrionia</taxon>
        <taxon>Desulfovibrionales</taxon>
        <taxon>Desulfomicrobiaceae</taxon>
        <taxon>Desulfomicrobium</taxon>
    </lineage>
</organism>
<dbReference type="PROSITE" id="PS50801">
    <property type="entry name" value="STAS"/>
    <property type="match status" value="1"/>
</dbReference>
<evidence type="ECO:0000259" key="8">
    <source>
        <dbReference type="PROSITE" id="PS50801"/>
    </source>
</evidence>
<keyword evidence="4 7" id="KW-0472">Membrane</keyword>
<dbReference type="OrthoDB" id="9769739at2"/>
<dbReference type="Pfam" id="PF01740">
    <property type="entry name" value="STAS"/>
    <property type="match status" value="1"/>
</dbReference>
<dbReference type="InterPro" id="IPR002645">
    <property type="entry name" value="STAS_dom"/>
</dbReference>
<feature type="transmembrane region" description="Helical" evidence="7">
    <location>
        <begin position="516"/>
        <end position="534"/>
    </location>
</feature>
<dbReference type="GO" id="GO:0016020">
    <property type="term" value="C:membrane"/>
    <property type="evidence" value="ECO:0007669"/>
    <property type="project" value="UniProtKB-SubCell"/>
</dbReference>